<dbReference type="GO" id="GO:0008932">
    <property type="term" value="F:lytic endotransglycosylase activity"/>
    <property type="evidence" value="ECO:0007669"/>
    <property type="project" value="TreeGrafter"/>
</dbReference>
<dbReference type="PROSITE" id="PS51257">
    <property type="entry name" value="PROKAR_LIPOPROTEIN"/>
    <property type="match status" value="1"/>
</dbReference>
<dbReference type="Pfam" id="PF01476">
    <property type="entry name" value="LysM"/>
    <property type="match status" value="1"/>
</dbReference>
<dbReference type="EMBL" id="FRAU01000004">
    <property type="protein sequence ID" value="SHK61144.1"/>
    <property type="molecule type" value="Genomic_DNA"/>
</dbReference>
<dbReference type="SUPFAM" id="SSF54106">
    <property type="entry name" value="LysM domain"/>
    <property type="match status" value="1"/>
</dbReference>
<dbReference type="InterPro" id="IPR018392">
    <property type="entry name" value="LysM"/>
</dbReference>
<keyword evidence="4" id="KW-1185">Reference proteome</keyword>
<dbReference type="InterPro" id="IPR007055">
    <property type="entry name" value="BON_dom"/>
</dbReference>
<gene>
    <name evidence="3" type="ORF">SAMN04488087_1558</name>
</gene>
<evidence type="ECO:0000313" key="3">
    <source>
        <dbReference type="EMBL" id="SHK61144.1"/>
    </source>
</evidence>
<dbReference type="AlphaFoldDB" id="A0A1M6TW79"/>
<dbReference type="Gene3D" id="3.30.1340.30">
    <property type="match status" value="1"/>
</dbReference>
<proteinExistence type="predicted"/>
<evidence type="ECO:0000259" key="1">
    <source>
        <dbReference type="PROSITE" id="PS50914"/>
    </source>
</evidence>
<dbReference type="PROSITE" id="PS51782">
    <property type="entry name" value="LYSM"/>
    <property type="match status" value="1"/>
</dbReference>
<organism evidence="3 4">
    <name type="scientific">Rhodothermus profundi</name>
    <dbReference type="NCBI Taxonomy" id="633813"/>
    <lineage>
        <taxon>Bacteria</taxon>
        <taxon>Pseudomonadati</taxon>
        <taxon>Rhodothermota</taxon>
        <taxon>Rhodothermia</taxon>
        <taxon>Rhodothermales</taxon>
        <taxon>Rhodothermaceae</taxon>
        <taxon>Rhodothermus</taxon>
    </lineage>
</organism>
<accession>A0A1M6TW79</accession>
<dbReference type="RefSeq" id="WP_072715407.1">
    <property type="nucleotide sequence ID" value="NZ_FRAU01000004.1"/>
</dbReference>
<reference evidence="4" key="1">
    <citation type="submission" date="2016-11" db="EMBL/GenBank/DDBJ databases">
        <authorList>
            <person name="Varghese N."/>
            <person name="Submissions S."/>
        </authorList>
    </citation>
    <scope>NUCLEOTIDE SEQUENCE [LARGE SCALE GENOMIC DNA]</scope>
    <source>
        <strain evidence="4">DSM 22212</strain>
    </source>
</reference>
<dbReference type="InterPro" id="IPR036779">
    <property type="entry name" value="LysM_dom_sf"/>
</dbReference>
<dbReference type="STRING" id="633813.SAMN04488087_1558"/>
<feature type="domain" description="BON" evidence="1">
    <location>
        <begin position="72"/>
        <end position="140"/>
    </location>
</feature>
<dbReference type="PROSITE" id="PS50914">
    <property type="entry name" value="BON"/>
    <property type="match status" value="1"/>
</dbReference>
<dbReference type="PANTHER" id="PTHR33734">
    <property type="entry name" value="LYSM DOMAIN-CONTAINING GPI-ANCHORED PROTEIN 2"/>
    <property type="match status" value="1"/>
</dbReference>
<dbReference type="Gene3D" id="3.10.350.10">
    <property type="entry name" value="LysM domain"/>
    <property type="match status" value="1"/>
</dbReference>
<evidence type="ECO:0000259" key="2">
    <source>
        <dbReference type="PROSITE" id="PS51782"/>
    </source>
</evidence>
<name>A0A1M6TW79_9BACT</name>
<dbReference type="Pfam" id="PF04972">
    <property type="entry name" value="BON"/>
    <property type="match status" value="1"/>
</dbReference>
<evidence type="ECO:0000313" key="4">
    <source>
        <dbReference type="Proteomes" id="UP000185812"/>
    </source>
</evidence>
<dbReference type="CDD" id="cd00118">
    <property type="entry name" value="LysM"/>
    <property type="match status" value="1"/>
</dbReference>
<sequence>MKGKQVCWIGLGLVWLAGCTASPKPSAVGEDLTSPATALETGEVAPDPLPELSAKTHAAGAPDSAAVARRLQDQALVTQVLLAVSNAPALRAHLPVVKAQDGVVTLQGSVPSEAHRQQMVQVVRRLSGVTEVIDRLIVEITSSPAGQYHTVQPGETLWDIARRYGLSVTQLRRMNALRTSTIQPGQRLRVR</sequence>
<dbReference type="SMART" id="SM00257">
    <property type="entry name" value="LysM"/>
    <property type="match status" value="1"/>
</dbReference>
<feature type="domain" description="LysM" evidence="2">
    <location>
        <begin position="147"/>
        <end position="190"/>
    </location>
</feature>
<protein>
    <submittedName>
        <fullName evidence="3">BON domain-containing protein</fullName>
    </submittedName>
</protein>
<dbReference type="Proteomes" id="UP000185812">
    <property type="component" value="Unassembled WGS sequence"/>
</dbReference>
<dbReference type="PANTHER" id="PTHR33734:SF22">
    <property type="entry name" value="MEMBRANE-BOUND LYTIC MUREIN TRANSGLYCOSYLASE D"/>
    <property type="match status" value="1"/>
</dbReference>
<dbReference type="OrthoDB" id="977752at2"/>